<dbReference type="AlphaFoldDB" id="A0AAD2HHG6"/>
<feature type="non-terminal residue" evidence="1">
    <location>
        <position position="1"/>
    </location>
</feature>
<name>A0AAD2HHG6_9AGAR</name>
<reference evidence="1" key="1">
    <citation type="submission" date="2023-11" db="EMBL/GenBank/DDBJ databases">
        <authorList>
            <person name="De Vega J J."/>
            <person name="De Vega J J."/>
        </authorList>
    </citation>
    <scope>NUCLEOTIDE SEQUENCE</scope>
</reference>
<dbReference type="Proteomes" id="UP001295794">
    <property type="component" value="Unassembled WGS sequence"/>
</dbReference>
<evidence type="ECO:0000313" key="1">
    <source>
        <dbReference type="EMBL" id="CAK5274895.1"/>
    </source>
</evidence>
<protein>
    <submittedName>
        <fullName evidence="1">Uncharacterized protein</fullName>
    </submittedName>
</protein>
<gene>
    <name evidence="1" type="ORF">MYCIT1_LOCUS22284</name>
</gene>
<feature type="non-terminal residue" evidence="1">
    <location>
        <position position="116"/>
    </location>
</feature>
<accession>A0AAD2HHG6</accession>
<keyword evidence="2" id="KW-1185">Reference proteome</keyword>
<dbReference type="EMBL" id="CAVNYO010000403">
    <property type="protein sequence ID" value="CAK5274895.1"/>
    <property type="molecule type" value="Genomic_DNA"/>
</dbReference>
<organism evidence="1 2">
    <name type="scientific">Mycena citricolor</name>
    <dbReference type="NCBI Taxonomy" id="2018698"/>
    <lineage>
        <taxon>Eukaryota</taxon>
        <taxon>Fungi</taxon>
        <taxon>Dikarya</taxon>
        <taxon>Basidiomycota</taxon>
        <taxon>Agaricomycotina</taxon>
        <taxon>Agaricomycetes</taxon>
        <taxon>Agaricomycetidae</taxon>
        <taxon>Agaricales</taxon>
        <taxon>Marasmiineae</taxon>
        <taxon>Mycenaceae</taxon>
        <taxon>Mycena</taxon>
    </lineage>
</organism>
<proteinExistence type="predicted"/>
<sequence length="116" mass="12654">QVPFAHFSDGALILALSDTKSSQTSPYPDKPLDKSGVEMPEPLWDLVESCFYVDAAARPAVADIVEALKRGFKHSGDIYFGRKGKGKARELHSASSEPDVIVHFGPVDLDSDPQRQ</sequence>
<comment type="caution">
    <text evidence="1">The sequence shown here is derived from an EMBL/GenBank/DDBJ whole genome shotgun (WGS) entry which is preliminary data.</text>
</comment>
<evidence type="ECO:0000313" key="2">
    <source>
        <dbReference type="Proteomes" id="UP001295794"/>
    </source>
</evidence>